<feature type="compositionally biased region" description="Low complexity" evidence="1">
    <location>
        <begin position="159"/>
        <end position="171"/>
    </location>
</feature>
<sequence>MEKRHYTLNHHPCLSPWPTKHARQVGHRAVARNVSPRDAEVQREATMSRIRKARLYQQKTAEAQNVKDSNKSTGAKEAATYARGTVDGDAAQTAAAPDAAPTQQATPSTSAAGQIRSGPENADAAPVRAPPGASSSQLGQSRPLVPSNTGDEAGSNPRSTSAASTTAAATSDGSAYQPSVSTWGVFPRPADISKTYGGGRTLRPGAALESAEAAAARTARIDAALAQYRRNVGLDVDPDAAAAAQKLVDSGAGYFRVGQLQAALAEYQAAGLLVPMKSAVGGDAALGAALSLDSLGRGEEAAELYKALRSHRKAEVAKVAARMLFGFKAAEKLKVASMGSLSPASDWTPYFQRIARQDTAWGAAGVPAPKKAAGEESAGSGGLRTRLLGWGVATALASPCLWLAWRVYSHQHGP</sequence>
<evidence type="ECO:0000256" key="1">
    <source>
        <dbReference type="SAM" id="MobiDB-lite"/>
    </source>
</evidence>
<dbReference type="EMBL" id="GDKF01004242">
    <property type="protein sequence ID" value="JAT74380.1"/>
    <property type="molecule type" value="Transcribed_RNA"/>
</dbReference>
<feature type="compositionally biased region" description="Polar residues" evidence="1">
    <location>
        <begin position="172"/>
        <end position="182"/>
    </location>
</feature>
<dbReference type="PANTHER" id="PTHR35482:SF1">
    <property type="entry name" value="CYTOCHROME C OXIDASE SUBUNIT"/>
    <property type="match status" value="1"/>
</dbReference>
<feature type="region of interest" description="Disordered" evidence="1">
    <location>
        <begin position="55"/>
        <end position="75"/>
    </location>
</feature>
<organism evidence="2">
    <name type="scientific">Auxenochlorella protothecoides</name>
    <name type="common">Green microalga</name>
    <name type="synonym">Chlorella protothecoides</name>
    <dbReference type="NCBI Taxonomy" id="3075"/>
    <lineage>
        <taxon>Eukaryota</taxon>
        <taxon>Viridiplantae</taxon>
        <taxon>Chlorophyta</taxon>
        <taxon>core chlorophytes</taxon>
        <taxon>Trebouxiophyceae</taxon>
        <taxon>Chlorellales</taxon>
        <taxon>Chlorellaceae</taxon>
        <taxon>Auxenochlorella</taxon>
    </lineage>
</organism>
<feature type="region of interest" description="Disordered" evidence="1">
    <location>
        <begin position="88"/>
        <end position="190"/>
    </location>
</feature>
<name>A0A1D2A5B2_AUXPR</name>
<reference evidence="2" key="1">
    <citation type="submission" date="2015-08" db="EMBL/GenBank/DDBJ databases">
        <authorList>
            <person name="Babu N.S."/>
            <person name="Beckwith C.J."/>
            <person name="Beseler K.G."/>
            <person name="Brison A."/>
            <person name="Carone J.V."/>
            <person name="Caskin T.P."/>
            <person name="Diamond M."/>
            <person name="Durham M.E."/>
            <person name="Foxe J.M."/>
            <person name="Go M."/>
            <person name="Henderson B.A."/>
            <person name="Jones I.B."/>
            <person name="McGettigan J.A."/>
            <person name="Micheletti S.J."/>
            <person name="Nasrallah M.E."/>
            <person name="Ortiz D."/>
            <person name="Piller C.R."/>
            <person name="Privatt S.R."/>
            <person name="Schneider S.L."/>
            <person name="Sharp S."/>
            <person name="Smith T.C."/>
            <person name="Stanton J.D."/>
            <person name="Ullery H.E."/>
            <person name="Wilson R.J."/>
            <person name="Serrano M.G."/>
            <person name="Buck G."/>
            <person name="Lee V."/>
            <person name="Wang Y."/>
            <person name="Carvalho R."/>
            <person name="Voegtly L."/>
            <person name="Shi R."/>
            <person name="Duckworth R."/>
            <person name="Johnson A."/>
            <person name="Loviza R."/>
            <person name="Walstead R."/>
            <person name="Shah Z."/>
            <person name="Kiflezghi M."/>
            <person name="Wade K."/>
            <person name="Ball S.L."/>
            <person name="Bradley K.W."/>
            <person name="Asai D.J."/>
            <person name="Bowman C.A."/>
            <person name="Russell D.A."/>
            <person name="Pope W.H."/>
            <person name="Jacobs-Sera D."/>
            <person name="Hendrix R.W."/>
            <person name="Hatfull G.F."/>
        </authorList>
    </citation>
    <scope>NUCLEOTIDE SEQUENCE</scope>
</reference>
<feature type="compositionally biased region" description="Polar residues" evidence="1">
    <location>
        <begin position="57"/>
        <end position="73"/>
    </location>
</feature>
<gene>
    <name evidence="2" type="ORF">g.2209</name>
</gene>
<dbReference type="AlphaFoldDB" id="A0A1D2A5B2"/>
<accession>A0A1D2A5B2</accession>
<evidence type="ECO:0000313" key="2">
    <source>
        <dbReference type="EMBL" id="JAT74380.1"/>
    </source>
</evidence>
<feature type="compositionally biased region" description="Polar residues" evidence="1">
    <location>
        <begin position="133"/>
        <end position="150"/>
    </location>
</feature>
<dbReference type="PANTHER" id="PTHR35482">
    <property type="entry name" value="CYTOCHROME C OXIDASE SUBUNIT"/>
    <property type="match status" value="1"/>
</dbReference>
<feature type="compositionally biased region" description="Low complexity" evidence="1">
    <location>
        <begin position="88"/>
        <end position="114"/>
    </location>
</feature>
<protein>
    <submittedName>
        <fullName evidence="2">Uncharacterized protein</fullName>
    </submittedName>
</protein>
<proteinExistence type="predicted"/>